<name>A0ACB8CZ32_DERSI</name>
<evidence type="ECO:0000313" key="1">
    <source>
        <dbReference type="EMBL" id="KAH7954407.1"/>
    </source>
</evidence>
<keyword evidence="2" id="KW-1185">Reference proteome</keyword>
<proteinExistence type="predicted"/>
<comment type="caution">
    <text evidence="1">The sequence shown here is derived from an EMBL/GenBank/DDBJ whole genome shotgun (WGS) entry which is preliminary data.</text>
</comment>
<reference evidence="1" key="1">
    <citation type="submission" date="2020-05" db="EMBL/GenBank/DDBJ databases">
        <title>Large-scale comparative analyses of tick genomes elucidate their genetic diversity and vector capacities.</title>
        <authorList>
            <person name="Jia N."/>
            <person name="Wang J."/>
            <person name="Shi W."/>
            <person name="Du L."/>
            <person name="Sun Y."/>
            <person name="Zhan W."/>
            <person name="Jiang J."/>
            <person name="Wang Q."/>
            <person name="Zhang B."/>
            <person name="Ji P."/>
            <person name="Sakyi L.B."/>
            <person name="Cui X."/>
            <person name="Yuan T."/>
            <person name="Jiang B."/>
            <person name="Yang W."/>
            <person name="Lam T.T.-Y."/>
            <person name="Chang Q."/>
            <person name="Ding S."/>
            <person name="Wang X."/>
            <person name="Zhu J."/>
            <person name="Ruan X."/>
            <person name="Zhao L."/>
            <person name="Wei J."/>
            <person name="Que T."/>
            <person name="Du C."/>
            <person name="Cheng J."/>
            <person name="Dai P."/>
            <person name="Han X."/>
            <person name="Huang E."/>
            <person name="Gao Y."/>
            <person name="Liu J."/>
            <person name="Shao H."/>
            <person name="Ye R."/>
            <person name="Li L."/>
            <person name="Wei W."/>
            <person name="Wang X."/>
            <person name="Wang C."/>
            <person name="Yang T."/>
            <person name="Huo Q."/>
            <person name="Li W."/>
            <person name="Guo W."/>
            <person name="Chen H."/>
            <person name="Zhou L."/>
            <person name="Ni X."/>
            <person name="Tian J."/>
            <person name="Zhou Y."/>
            <person name="Sheng Y."/>
            <person name="Liu T."/>
            <person name="Pan Y."/>
            <person name="Xia L."/>
            <person name="Li J."/>
            <person name="Zhao F."/>
            <person name="Cao W."/>
        </authorList>
    </citation>
    <scope>NUCLEOTIDE SEQUENCE</scope>
    <source>
        <strain evidence="1">Dsil-2018</strain>
    </source>
</reference>
<sequence>MEHMPKLLAEVCPDSNTAKMASGRTNATAIVNNVTGCESKEVLGNLPRNSKFSLTLEEATDSSCCCKHLCFLTRVFDGKRVMAAFFDLILHRLSVEGSPPEGHEMTEASEEEKILAEG</sequence>
<protein>
    <submittedName>
        <fullName evidence="1">Uncharacterized protein</fullName>
    </submittedName>
</protein>
<evidence type="ECO:0000313" key="2">
    <source>
        <dbReference type="Proteomes" id="UP000821865"/>
    </source>
</evidence>
<organism evidence="1 2">
    <name type="scientific">Dermacentor silvarum</name>
    <name type="common">Tick</name>
    <dbReference type="NCBI Taxonomy" id="543639"/>
    <lineage>
        <taxon>Eukaryota</taxon>
        <taxon>Metazoa</taxon>
        <taxon>Ecdysozoa</taxon>
        <taxon>Arthropoda</taxon>
        <taxon>Chelicerata</taxon>
        <taxon>Arachnida</taxon>
        <taxon>Acari</taxon>
        <taxon>Parasitiformes</taxon>
        <taxon>Ixodida</taxon>
        <taxon>Ixodoidea</taxon>
        <taxon>Ixodidae</taxon>
        <taxon>Rhipicephalinae</taxon>
        <taxon>Dermacentor</taxon>
    </lineage>
</organism>
<accession>A0ACB8CZ32</accession>
<gene>
    <name evidence="1" type="ORF">HPB49_018260</name>
</gene>
<dbReference type="EMBL" id="CM023473">
    <property type="protein sequence ID" value="KAH7954407.1"/>
    <property type="molecule type" value="Genomic_DNA"/>
</dbReference>
<dbReference type="Proteomes" id="UP000821865">
    <property type="component" value="Chromosome 4"/>
</dbReference>